<evidence type="ECO:0000313" key="2">
    <source>
        <dbReference type="Proteomes" id="UP000015346"/>
    </source>
</evidence>
<dbReference type="HOGENOM" id="CLU_2719854_0_0_5"/>
<organism evidence="1 2">
    <name type="scientific">Rubellimicrobium thermophilum DSM 16684</name>
    <dbReference type="NCBI Taxonomy" id="1123069"/>
    <lineage>
        <taxon>Bacteria</taxon>
        <taxon>Pseudomonadati</taxon>
        <taxon>Pseudomonadota</taxon>
        <taxon>Alphaproteobacteria</taxon>
        <taxon>Rhodobacterales</taxon>
        <taxon>Roseobacteraceae</taxon>
        <taxon>Rubellimicrobium</taxon>
    </lineage>
</organism>
<dbReference type="STRING" id="1123069.ruthe_02291"/>
<dbReference type="Proteomes" id="UP000015346">
    <property type="component" value="Unassembled WGS sequence"/>
</dbReference>
<sequence>MVTCDEGLAALRACDRRMIARNDGLKAFGTRALRWLMNRNPGANPAEIMARSPEDLLPLSATSPSCRCASAC</sequence>
<name>S9S2D1_9RHOB</name>
<accession>S9S2D1</accession>
<dbReference type="RefSeq" id="WP_021098373.1">
    <property type="nucleotide sequence ID" value="NZ_KE557322.1"/>
</dbReference>
<reference evidence="1 2" key="1">
    <citation type="journal article" date="2013" name="Stand. Genomic Sci.">
        <title>Genome sequence of the reddish-pigmented Rubellimicrobium thermophilum type strain (DSM 16684(T)), a member of the Roseobacter clade.</title>
        <authorList>
            <person name="Fiebig A."/>
            <person name="Riedel T."/>
            <person name="Gronow S."/>
            <person name="Petersen J."/>
            <person name="Klenk H.P."/>
            <person name="Goker M."/>
        </authorList>
    </citation>
    <scope>NUCLEOTIDE SEQUENCE [LARGE SCALE GENOMIC DNA]</scope>
    <source>
        <strain evidence="1 2">DSM 16684</strain>
    </source>
</reference>
<proteinExistence type="predicted"/>
<protein>
    <submittedName>
        <fullName evidence="1">Uncharacterized protein</fullName>
    </submittedName>
</protein>
<dbReference type="EMBL" id="AOLV01000026">
    <property type="protein sequence ID" value="EPX84385.1"/>
    <property type="molecule type" value="Genomic_DNA"/>
</dbReference>
<gene>
    <name evidence="1" type="ORF">ruthe_02291</name>
</gene>
<keyword evidence="2" id="KW-1185">Reference proteome</keyword>
<evidence type="ECO:0000313" key="1">
    <source>
        <dbReference type="EMBL" id="EPX84385.1"/>
    </source>
</evidence>
<comment type="caution">
    <text evidence="1">The sequence shown here is derived from an EMBL/GenBank/DDBJ whole genome shotgun (WGS) entry which is preliminary data.</text>
</comment>
<dbReference type="AlphaFoldDB" id="S9S2D1"/>